<evidence type="ECO:0000313" key="5">
    <source>
        <dbReference type="EMBL" id="SVD39199.1"/>
    </source>
</evidence>
<dbReference type="EMBL" id="UINC01147715">
    <property type="protein sequence ID" value="SVD39199.1"/>
    <property type="molecule type" value="Genomic_DNA"/>
</dbReference>
<dbReference type="InterPro" id="IPR024087">
    <property type="entry name" value="Creatininase-like_sf"/>
</dbReference>
<evidence type="ECO:0000256" key="3">
    <source>
        <dbReference type="ARBA" id="ARBA00022801"/>
    </source>
</evidence>
<dbReference type="Pfam" id="PF02633">
    <property type="entry name" value="Creatininase"/>
    <property type="match status" value="1"/>
</dbReference>
<feature type="non-terminal residue" evidence="5">
    <location>
        <position position="1"/>
    </location>
</feature>
<dbReference type="InterPro" id="IPR003785">
    <property type="entry name" value="Creatininase/forma_Hydrolase"/>
</dbReference>
<dbReference type="SUPFAM" id="SSF102215">
    <property type="entry name" value="Creatininase"/>
    <property type="match status" value="1"/>
</dbReference>
<keyword evidence="4" id="KW-0862">Zinc</keyword>
<dbReference type="GO" id="GO:0046872">
    <property type="term" value="F:metal ion binding"/>
    <property type="evidence" value="ECO:0007669"/>
    <property type="project" value="UniProtKB-KW"/>
</dbReference>
<organism evidence="5">
    <name type="scientific">marine metagenome</name>
    <dbReference type="NCBI Taxonomy" id="408172"/>
    <lineage>
        <taxon>unclassified sequences</taxon>
        <taxon>metagenomes</taxon>
        <taxon>ecological metagenomes</taxon>
    </lineage>
</organism>
<dbReference type="PANTHER" id="PTHR35005">
    <property type="entry name" value="3-DEHYDRO-SCYLLO-INOSOSE HYDROLASE"/>
    <property type="match status" value="1"/>
</dbReference>
<evidence type="ECO:0000256" key="2">
    <source>
        <dbReference type="ARBA" id="ARBA00022723"/>
    </source>
</evidence>
<gene>
    <name evidence="5" type="ORF">METZ01_LOCUS392053</name>
</gene>
<evidence type="ECO:0000256" key="1">
    <source>
        <dbReference type="ARBA" id="ARBA00001947"/>
    </source>
</evidence>
<dbReference type="GO" id="GO:0016811">
    <property type="term" value="F:hydrolase activity, acting on carbon-nitrogen (but not peptide) bonds, in linear amides"/>
    <property type="evidence" value="ECO:0007669"/>
    <property type="project" value="TreeGrafter"/>
</dbReference>
<dbReference type="GO" id="GO:0009231">
    <property type="term" value="P:riboflavin biosynthetic process"/>
    <property type="evidence" value="ECO:0007669"/>
    <property type="project" value="TreeGrafter"/>
</dbReference>
<sequence>IKILIVNGHGSNATILEMAARRTVIEKDVHCGMLNWWSMAQSTLWEIGESELQSHADEIETSVYRYLNDGAVQMDQATREVKIPDSRYYWRGWIRGKGASPLRLMDQWSRISDTGVIGDATVATVEKGETLYQAATRELASLIQEFRQLPIEPRIDRH</sequence>
<keyword evidence="3" id="KW-0378">Hydrolase</keyword>
<keyword evidence="2" id="KW-0479">Metal-binding</keyword>
<comment type="cofactor">
    <cofactor evidence="1">
        <name>Zn(2+)</name>
        <dbReference type="ChEBI" id="CHEBI:29105"/>
    </cofactor>
</comment>
<dbReference type="Gene3D" id="3.40.50.10310">
    <property type="entry name" value="Creatininase"/>
    <property type="match status" value="1"/>
</dbReference>
<name>A0A382UY85_9ZZZZ</name>
<dbReference type="AlphaFoldDB" id="A0A382UY85"/>
<dbReference type="PANTHER" id="PTHR35005:SF1">
    <property type="entry name" value="2-AMINO-5-FORMYLAMINO-6-RIBOSYLAMINOPYRIMIDIN-4(3H)-ONE 5'-MONOPHOSPHATE DEFORMYLASE"/>
    <property type="match status" value="1"/>
</dbReference>
<protein>
    <recommendedName>
        <fullName evidence="6">Creatininase</fullName>
    </recommendedName>
</protein>
<proteinExistence type="predicted"/>
<accession>A0A382UY85</accession>
<evidence type="ECO:0008006" key="6">
    <source>
        <dbReference type="Google" id="ProtNLM"/>
    </source>
</evidence>
<evidence type="ECO:0000256" key="4">
    <source>
        <dbReference type="ARBA" id="ARBA00022833"/>
    </source>
</evidence>
<reference evidence="5" key="1">
    <citation type="submission" date="2018-05" db="EMBL/GenBank/DDBJ databases">
        <authorList>
            <person name="Lanie J.A."/>
            <person name="Ng W.-L."/>
            <person name="Kazmierczak K.M."/>
            <person name="Andrzejewski T.M."/>
            <person name="Davidsen T.M."/>
            <person name="Wayne K.J."/>
            <person name="Tettelin H."/>
            <person name="Glass J.I."/>
            <person name="Rusch D."/>
            <person name="Podicherti R."/>
            <person name="Tsui H.-C.T."/>
            <person name="Winkler M.E."/>
        </authorList>
    </citation>
    <scope>NUCLEOTIDE SEQUENCE</scope>
</reference>